<evidence type="ECO:0000313" key="2">
    <source>
        <dbReference type="Proteomes" id="UP001202479"/>
    </source>
</evidence>
<sequence length="283" mass="32145">MSLVNATRLRSKVLLNISDILARKIDSEFGVLLGFEDNRDLVALTSFEIVSDGVSIDYEYLYKRYNQLKLVYLQCSIIGIYHIKDGSRDPNSATIAMCQQIQQFCQSYDIQIETPFISIIYNKGIETNDLPFHAYLTKAAVLTPIVTVVDLSETEIIAASTIENNKNYYIADGKKQTDELDIRKHIEQVSKTLKTLNEKMSESTQVSISDITSKDHLSKIIEPNKNLVEISNRLNQLRKAHQDPATEIAKILKLQSTQLALLTEQKMVLEIAQSQSAKFWRPK</sequence>
<dbReference type="EMBL" id="JAHUZD010000121">
    <property type="protein sequence ID" value="KAI3403738.1"/>
    <property type="molecule type" value="Genomic_DNA"/>
</dbReference>
<accession>A0AAI9SVC4</accession>
<dbReference type="Proteomes" id="UP001202479">
    <property type="component" value="Unassembled WGS sequence"/>
</dbReference>
<name>A0AAI9SVC4_9ASCO</name>
<reference evidence="1" key="1">
    <citation type="journal article" date="2022" name="DNA Res.">
        <title>Genome analysis of five recently described species of the CUG-Ser clade uncovers Candida theae as a new hybrid lineage with pathogenic potential in the Candida parapsilosis species complex.</title>
        <authorList>
            <person name="Mixao V."/>
            <person name="Del Olmo V."/>
            <person name="Hegedusova E."/>
            <person name="Saus E."/>
            <person name="Pryszcz L."/>
            <person name="Cillingova A."/>
            <person name="Nosek J."/>
            <person name="Gabaldon T."/>
        </authorList>
    </citation>
    <scope>NUCLEOTIDE SEQUENCE</scope>
    <source>
        <strain evidence="1">CBS 10844</strain>
    </source>
</reference>
<evidence type="ECO:0008006" key="3">
    <source>
        <dbReference type="Google" id="ProtNLM"/>
    </source>
</evidence>
<proteinExistence type="predicted"/>
<dbReference type="RefSeq" id="XP_049179485.1">
    <property type="nucleotide sequence ID" value="XM_049324796.1"/>
</dbReference>
<protein>
    <recommendedName>
        <fullName evidence="3">JAB1/MPN/MOV34 metalloenzyme domain-containing protein</fullName>
    </recommendedName>
</protein>
<dbReference type="AlphaFoldDB" id="A0AAI9SVC4"/>
<evidence type="ECO:0000313" key="1">
    <source>
        <dbReference type="EMBL" id="KAI3403738.1"/>
    </source>
</evidence>
<keyword evidence="2" id="KW-1185">Reference proteome</keyword>
<gene>
    <name evidence="1" type="ORF">KGF56_003463</name>
</gene>
<dbReference type="Gene3D" id="3.40.140.10">
    <property type="entry name" value="Cytidine Deaminase, domain 2"/>
    <property type="match status" value="1"/>
</dbReference>
<dbReference type="GeneID" id="73381078"/>
<comment type="caution">
    <text evidence="1">The sequence shown here is derived from an EMBL/GenBank/DDBJ whole genome shotgun (WGS) entry which is preliminary data.</text>
</comment>
<organism evidence="1 2">
    <name type="scientific">Candida oxycetoniae</name>
    <dbReference type="NCBI Taxonomy" id="497107"/>
    <lineage>
        <taxon>Eukaryota</taxon>
        <taxon>Fungi</taxon>
        <taxon>Dikarya</taxon>
        <taxon>Ascomycota</taxon>
        <taxon>Saccharomycotina</taxon>
        <taxon>Pichiomycetes</taxon>
        <taxon>Debaryomycetaceae</taxon>
        <taxon>Candida/Lodderomyces clade</taxon>
        <taxon>Candida</taxon>
    </lineage>
</organism>